<evidence type="ECO:0000313" key="3">
    <source>
        <dbReference type="Proteomes" id="UP000799118"/>
    </source>
</evidence>
<dbReference type="EMBL" id="ML769549">
    <property type="protein sequence ID" value="KAE9394450.1"/>
    <property type="molecule type" value="Genomic_DNA"/>
</dbReference>
<feature type="compositionally biased region" description="Polar residues" evidence="1">
    <location>
        <begin position="249"/>
        <end position="258"/>
    </location>
</feature>
<name>A0A6A4H9P0_9AGAR</name>
<organism evidence="2 3">
    <name type="scientific">Gymnopus androsaceus JB14</name>
    <dbReference type="NCBI Taxonomy" id="1447944"/>
    <lineage>
        <taxon>Eukaryota</taxon>
        <taxon>Fungi</taxon>
        <taxon>Dikarya</taxon>
        <taxon>Basidiomycota</taxon>
        <taxon>Agaricomycotina</taxon>
        <taxon>Agaricomycetes</taxon>
        <taxon>Agaricomycetidae</taxon>
        <taxon>Agaricales</taxon>
        <taxon>Marasmiineae</taxon>
        <taxon>Omphalotaceae</taxon>
        <taxon>Gymnopus</taxon>
    </lineage>
</organism>
<protein>
    <submittedName>
        <fullName evidence="2">Uncharacterized protein</fullName>
    </submittedName>
</protein>
<evidence type="ECO:0000256" key="1">
    <source>
        <dbReference type="SAM" id="MobiDB-lite"/>
    </source>
</evidence>
<reference evidence="2" key="1">
    <citation type="journal article" date="2019" name="Environ. Microbiol.">
        <title>Fungal ecological strategies reflected in gene transcription - a case study of two litter decomposers.</title>
        <authorList>
            <person name="Barbi F."/>
            <person name="Kohler A."/>
            <person name="Barry K."/>
            <person name="Baskaran P."/>
            <person name="Daum C."/>
            <person name="Fauchery L."/>
            <person name="Ihrmark K."/>
            <person name="Kuo A."/>
            <person name="LaButti K."/>
            <person name="Lipzen A."/>
            <person name="Morin E."/>
            <person name="Grigoriev I.V."/>
            <person name="Henrissat B."/>
            <person name="Lindahl B."/>
            <person name="Martin F."/>
        </authorList>
    </citation>
    <scope>NUCLEOTIDE SEQUENCE</scope>
    <source>
        <strain evidence="2">JB14</strain>
    </source>
</reference>
<keyword evidence="3" id="KW-1185">Reference proteome</keyword>
<sequence length="368" mass="41660">MKRLHGTRKEGKMTKKSIKPMTNALTSIAIPVLQMNIGPYSVHQVASTTITRKKKIFMRELVSLCDRASQRSQRESDLYPLWDTICNAFANRADDNQAEPEVTVSVASQFTLDRPFLSARGKISYHYKIPDTLVFKSDDTRQPKVVFWVEAKRLPRVAWFTAEGRLSALQIIEETIAQQVNTQAQYVWSYFNLPGNATVHSFVVCGPYFTFLKYTGDNLSPDFFEKAHARKEAAVTRSQTAAEAGGNQDGQCMNNQAGNDDEDNDEEEESSDSNDEDADDQDEDEYEEDTTQDPGSDPLYPFGTVPHCIFEVSEVQFAEGTFELDIHAPIDKYALNSILLGAFQKILAVHTDIRDIMQNIDWFDCNYE</sequence>
<evidence type="ECO:0000313" key="2">
    <source>
        <dbReference type="EMBL" id="KAE9394450.1"/>
    </source>
</evidence>
<accession>A0A6A4H9P0</accession>
<dbReference type="Proteomes" id="UP000799118">
    <property type="component" value="Unassembled WGS sequence"/>
</dbReference>
<dbReference type="OrthoDB" id="2996582at2759"/>
<dbReference type="AlphaFoldDB" id="A0A6A4H9P0"/>
<feature type="compositionally biased region" description="Acidic residues" evidence="1">
    <location>
        <begin position="259"/>
        <end position="291"/>
    </location>
</feature>
<proteinExistence type="predicted"/>
<feature type="region of interest" description="Disordered" evidence="1">
    <location>
        <begin position="235"/>
        <end position="298"/>
    </location>
</feature>
<gene>
    <name evidence="2" type="ORF">BT96DRAFT_978491</name>
</gene>